<dbReference type="PANTHER" id="PTHR42810:SF1">
    <property type="entry name" value="PURINE PERMEASE YWDJ-RELATED"/>
    <property type="match status" value="1"/>
</dbReference>
<keyword evidence="4 7" id="KW-0812">Transmembrane</keyword>
<dbReference type="Pfam" id="PF00860">
    <property type="entry name" value="Xan_ur_permease"/>
    <property type="match status" value="1"/>
</dbReference>
<evidence type="ECO:0000256" key="4">
    <source>
        <dbReference type="ARBA" id="ARBA00022692"/>
    </source>
</evidence>
<keyword evidence="6 7" id="KW-0472">Membrane</keyword>
<evidence type="ECO:0000256" key="2">
    <source>
        <dbReference type="ARBA" id="ARBA00008821"/>
    </source>
</evidence>
<feature type="transmembrane region" description="Helical" evidence="7">
    <location>
        <begin position="233"/>
        <end position="252"/>
    </location>
</feature>
<comment type="subcellular location">
    <subcellularLocation>
        <location evidence="1">Membrane</location>
        <topology evidence="1">Multi-pass membrane protein</topology>
    </subcellularLocation>
</comment>
<feature type="transmembrane region" description="Helical" evidence="7">
    <location>
        <begin position="162"/>
        <end position="180"/>
    </location>
</feature>
<feature type="transmembrane region" description="Helical" evidence="7">
    <location>
        <begin position="340"/>
        <end position="358"/>
    </location>
</feature>
<evidence type="ECO:0000313" key="8">
    <source>
        <dbReference type="EMBL" id="MDQ0272878.1"/>
    </source>
</evidence>
<comment type="caution">
    <text evidence="8">The sequence shown here is derived from an EMBL/GenBank/DDBJ whole genome shotgun (WGS) entry which is preliminary data.</text>
</comment>
<evidence type="ECO:0000256" key="1">
    <source>
        <dbReference type="ARBA" id="ARBA00004141"/>
    </source>
</evidence>
<dbReference type="NCBIfam" id="NF037981">
    <property type="entry name" value="NCS2_1"/>
    <property type="match status" value="1"/>
</dbReference>
<dbReference type="NCBIfam" id="NF008502">
    <property type="entry name" value="PRK11412.1"/>
    <property type="match status" value="1"/>
</dbReference>
<evidence type="ECO:0000256" key="3">
    <source>
        <dbReference type="ARBA" id="ARBA00022448"/>
    </source>
</evidence>
<dbReference type="PANTHER" id="PTHR42810">
    <property type="entry name" value="PURINE PERMEASE C1399.01C-RELATED"/>
    <property type="match status" value="1"/>
</dbReference>
<keyword evidence="5 7" id="KW-1133">Transmembrane helix</keyword>
<evidence type="ECO:0000256" key="7">
    <source>
        <dbReference type="SAM" id="Phobius"/>
    </source>
</evidence>
<name>A0ABU0ANL0_9BACI</name>
<evidence type="ECO:0000313" key="9">
    <source>
        <dbReference type="Proteomes" id="UP001238088"/>
    </source>
</evidence>
<dbReference type="Proteomes" id="UP001238088">
    <property type="component" value="Unassembled WGS sequence"/>
</dbReference>
<feature type="transmembrane region" description="Helical" evidence="7">
    <location>
        <begin position="101"/>
        <end position="125"/>
    </location>
</feature>
<evidence type="ECO:0000256" key="5">
    <source>
        <dbReference type="ARBA" id="ARBA00022989"/>
    </source>
</evidence>
<feature type="transmembrane region" description="Helical" evidence="7">
    <location>
        <begin position="313"/>
        <end position="333"/>
    </location>
</feature>
<feature type="transmembrane region" description="Helical" evidence="7">
    <location>
        <begin position="370"/>
        <end position="390"/>
    </location>
</feature>
<gene>
    <name evidence="8" type="ORF">J2S17_004771</name>
</gene>
<dbReference type="EMBL" id="JAUSUB010000029">
    <property type="protein sequence ID" value="MDQ0272878.1"/>
    <property type="molecule type" value="Genomic_DNA"/>
</dbReference>
<comment type="similarity">
    <text evidence="2">Belongs to the nucleobase:cation symporter-2 (NCS2) (TC 2.A.40) family.</text>
</comment>
<protein>
    <submittedName>
        <fullName evidence="8">Xanthine/uracil permease</fullName>
    </submittedName>
</protein>
<dbReference type="InterPro" id="IPR006043">
    <property type="entry name" value="NCS2"/>
</dbReference>
<evidence type="ECO:0000256" key="6">
    <source>
        <dbReference type="ARBA" id="ARBA00023136"/>
    </source>
</evidence>
<feature type="transmembrane region" description="Helical" evidence="7">
    <location>
        <begin position="397"/>
        <end position="416"/>
    </location>
</feature>
<organism evidence="8 9">
    <name type="scientific">Cytobacillus purgationiresistens</name>
    <dbReference type="NCBI Taxonomy" id="863449"/>
    <lineage>
        <taxon>Bacteria</taxon>
        <taxon>Bacillati</taxon>
        <taxon>Bacillota</taxon>
        <taxon>Bacilli</taxon>
        <taxon>Bacillales</taxon>
        <taxon>Bacillaceae</taxon>
        <taxon>Cytobacillus</taxon>
    </lineage>
</organism>
<keyword evidence="9" id="KW-1185">Reference proteome</keyword>
<reference evidence="8 9" key="1">
    <citation type="submission" date="2023-07" db="EMBL/GenBank/DDBJ databases">
        <title>Genomic Encyclopedia of Type Strains, Phase IV (KMG-IV): sequencing the most valuable type-strain genomes for metagenomic binning, comparative biology and taxonomic classification.</title>
        <authorList>
            <person name="Goeker M."/>
        </authorList>
    </citation>
    <scope>NUCLEOTIDE SEQUENCE [LARGE SCALE GENOMIC DNA]</scope>
    <source>
        <strain evidence="8 9">DSM 23494</strain>
    </source>
</reference>
<feature type="transmembrane region" description="Helical" evidence="7">
    <location>
        <begin position="187"/>
        <end position="207"/>
    </location>
</feature>
<feature type="transmembrane region" description="Helical" evidence="7">
    <location>
        <begin position="44"/>
        <end position="63"/>
    </location>
</feature>
<sequence length="436" mass="47148">MKKYLSSMTMVSSVQWMFFIFANTVVVPLSIANAFELPPETMAMMIRASLIFTGVVCILQGWIGHRYPLMEGHSGLLWGVILNLGLSASALGMGLETIGGGIATGVLLACGVTLLLAAFGGISILQSIFNPMVMSVYLFLLTFQLMFIFFKGMLKITEQGTIDIWVSLFSVCLAILVAFLKLKGNQMISNFSILIGLLGGWAVYALLFGNEAGGIAQSAPFTLFPLGMPNLEFGIVAVAFVAVLLNLSNTFASLTAADKLLKRKAEKKDYRSSMFITALFTIIGTGFGLVPYTPFTSTIGFLQSTRIYDRKPFFIGGGLLTIIGLIPVLGAFLSMMPVTVGNAVLFIAYMQLFGTAFSSLNGKEFNSNTIFRLAAPVLIGISIMNVSPVVFSELPILLQPFISNGLIMGMIISIILEKVVDWSAYEQQPMKHGKVS</sequence>
<dbReference type="RefSeq" id="WP_307478375.1">
    <property type="nucleotide sequence ID" value="NZ_JAUSUB010000029.1"/>
</dbReference>
<feature type="transmembrane region" description="Helical" evidence="7">
    <location>
        <begin position="75"/>
        <end position="95"/>
    </location>
</feature>
<feature type="transmembrane region" description="Helical" evidence="7">
    <location>
        <begin position="132"/>
        <end position="150"/>
    </location>
</feature>
<keyword evidence="3" id="KW-0813">Transport</keyword>
<proteinExistence type="inferred from homology"/>
<accession>A0ABU0ANL0</accession>
<feature type="transmembrane region" description="Helical" evidence="7">
    <location>
        <begin position="273"/>
        <end position="293"/>
    </location>
</feature>